<name>A0ABW5N4N9_9FLAO</name>
<protein>
    <submittedName>
        <fullName evidence="5">Alpha/beta hydrolase-fold protein</fullName>
    </submittedName>
</protein>
<dbReference type="Gene3D" id="3.40.50.1820">
    <property type="entry name" value="alpha/beta hydrolase"/>
    <property type="match status" value="1"/>
</dbReference>
<keyword evidence="6" id="KW-1185">Reference proteome</keyword>
<dbReference type="InterPro" id="IPR000801">
    <property type="entry name" value="Esterase-like"/>
</dbReference>
<dbReference type="PROSITE" id="PS50005">
    <property type="entry name" value="TPR"/>
    <property type="match status" value="1"/>
</dbReference>
<feature type="chain" id="PRO_5045144038" evidence="4">
    <location>
        <begin position="20"/>
        <end position="422"/>
    </location>
</feature>
<sequence length="422" mass="48948">MGNKILLLITILSTCFVFAQQKDTDLKTHQRKTIQSDILNEAREFQVYLPPSYYFNNQGSFPVIYLMDGDYNYGYVTNLVELLSSVSGKIPEFIVVGIADKGKLRYRANCTPASVSGKNGNATNFMQFIEKELQPYIHNNYRASTYDILIGQSIGGLFVTNYLLERPETFNTYIAIDPALWLGNYEIINRADKHFESTKKLDASYFVSLADTKQMGVRQMVGILDKHFPTEKNWHFMHFENENHNSVGLLTIKQTLEQLFKNWEITRSQFYTFKSAQEIIDHYHQLSTDFDTSFSIPSYFLGNVIYYYFNHKKEQDLSILENEITNKLPGSLEDFYIQLATNYLETKQYKKALEIYQKRIKQNPTSYASYEGISKVYLAQGKQKEALEMSKKSIEIAKKGDARQWMLNELMANTVQIKNSKK</sequence>
<reference evidence="6" key="1">
    <citation type="journal article" date="2019" name="Int. J. Syst. Evol. Microbiol.">
        <title>The Global Catalogue of Microorganisms (GCM) 10K type strain sequencing project: providing services to taxonomists for standard genome sequencing and annotation.</title>
        <authorList>
            <consortium name="The Broad Institute Genomics Platform"/>
            <consortium name="The Broad Institute Genome Sequencing Center for Infectious Disease"/>
            <person name="Wu L."/>
            <person name="Ma J."/>
        </authorList>
    </citation>
    <scope>NUCLEOTIDE SEQUENCE [LARGE SCALE GENOMIC DNA]</scope>
    <source>
        <strain evidence="6">KCTC 42423</strain>
    </source>
</reference>
<dbReference type="InterPro" id="IPR011990">
    <property type="entry name" value="TPR-like_helical_dom_sf"/>
</dbReference>
<comment type="caution">
    <text evidence="5">The sequence shown here is derived from an EMBL/GenBank/DDBJ whole genome shotgun (WGS) entry which is preliminary data.</text>
</comment>
<dbReference type="SUPFAM" id="SSF53474">
    <property type="entry name" value="alpha/beta-Hydrolases"/>
    <property type="match status" value="1"/>
</dbReference>
<dbReference type="Pfam" id="PF00756">
    <property type="entry name" value="Esterase"/>
    <property type="match status" value="1"/>
</dbReference>
<dbReference type="InterPro" id="IPR029058">
    <property type="entry name" value="AB_hydrolase_fold"/>
</dbReference>
<evidence type="ECO:0000313" key="5">
    <source>
        <dbReference type="EMBL" id="MFD2590054.1"/>
    </source>
</evidence>
<dbReference type="Gene3D" id="1.25.40.10">
    <property type="entry name" value="Tetratricopeptide repeat domain"/>
    <property type="match status" value="1"/>
</dbReference>
<feature type="signal peptide" evidence="4">
    <location>
        <begin position="1"/>
        <end position="19"/>
    </location>
</feature>
<organism evidence="5 6">
    <name type="scientific">Aquimarina hainanensis</name>
    <dbReference type="NCBI Taxonomy" id="1578017"/>
    <lineage>
        <taxon>Bacteria</taxon>
        <taxon>Pseudomonadati</taxon>
        <taxon>Bacteroidota</taxon>
        <taxon>Flavobacteriia</taxon>
        <taxon>Flavobacteriales</taxon>
        <taxon>Flavobacteriaceae</taxon>
        <taxon>Aquimarina</taxon>
    </lineage>
</organism>
<evidence type="ECO:0000256" key="3">
    <source>
        <dbReference type="PROSITE-ProRule" id="PRU00339"/>
    </source>
</evidence>
<evidence type="ECO:0000256" key="2">
    <source>
        <dbReference type="ARBA" id="ARBA00022801"/>
    </source>
</evidence>
<evidence type="ECO:0000256" key="4">
    <source>
        <dbReference type="SAM" id="SignalP"/>
    </source>
</evidence>
<dbReference type="SMART" id="SM00028">
    <property type="entry name" value="TPR"/>
    <property type="match status" value="2"/>
</dbReference>
<evidence type="ECO:0000313" key="6">
    <source>
        <dbReference type="Proteomes" id="UP001597459"/>
    </source>
</evidence>
<keyword evidence="2 5" id="KW-0378">Hydrolase</keyword>
<dbReference type="InterPro" id="IPR052558">
    <property type="entry name" value="Siderophore_Hydrolase_D"/>
</dbReference>
<dbReference type="SUPFAM" id="SSF48452">
    <property type="entry name" value="TPR-like"/>
    <property type="match status" value="1"/>
</dbReference>
<keyword evidence="3" id="KW-0802">TPR repeat</keyword>
<evidence type="ECO:0000256" key="1">
    <source>
        <dbReference type="ARBA" id="ARBA00005622"/>
    </source>
</evidence>
<feature type="repeat" description="TPR" evidence="3">
    <location>
        <begin position="333"/>
        <end position="366"/>
    </location>
</feature>
<proteinExistence type="inferred from homology"/>
<dbReference type="GO" id="GO:0016787">
    <property type="term" value="F:hydrolase activity"/>
    <property type="evidence" value="ECO:0007669"/>
    <property type="project" value="UniProtKB-KW"/>
</dbReference>
<dbReference type="EMBL" id="JBHULX010000003">
    <property type="protein sequence ID" value="MFD2590054.1"/>
    <property type="molecule type" value="Genomic_DNA"/>
</dbReference>
<gene>
    <name evidence="5" type="ORF">ACFSTE_04380</name>
</gene>
<keyword evidence="4" id="KW-0732">Signal</keyword>
<dbReference type="RefSeq" id="WP_378255875.1">
    <property type="nucleotide sequence ID" value="NZ_JBHSJV010000001.1"/>
</dbReference>
<dbReference type="Proteomes" id="UP001597459">
    <property type="component" value="Unassembled WGS sequence"/>
</dbReference>
<dbReference type="PANTHER" id="PTHR40841:SF2">
    <property type="entry name" value="SIDEROPHORE-DEGRADING ESTERASE (EUROFUNG)"/>
    <property type="match status" value="1"/>
</dbReference>
<comment type="similarity">
    <text evidence="1">Belongs to the esterase D family.</text>
</comment>
<dbReference type="InterPro" id="IPR019734">
    <property type="entry name" value="TPR_rpt"/>
</dbReference>
<accession>A0ABW5N4N9</accession>
<dbReference type="PANTHER" id="PTHR40841">
    <property type="entry name" value="SIDEROPHORE TRIACETYLFUSARININE C ESTERASE"/>
    <property type="match status" value="1"/>
</dbReference>